<accession>A0A8D1KAQ3</accession>
<dbReference type="Ensembl" id="ENSSSCT00040052088.1">
    <property type="protein sequence ID" value="ENSSSCP00040021614.1"/>
    <property type="gene ID" value="ENSSSCG00040038975.1"/>
</dbReference>
<dbReference type="Ensembl" id="ENSSSCT00045048841.1">
    <property type="protein sequence ID" value="ENSSSCP00045033966.1"/>
    <property type="gene ID" value="ENSSSCG00045028676.1"/>
</dbReference>
<sequence>MKMWVHVCFSRKVLSKYMPKSEIAGSCGNSIFNFLRYLHTIFHSSRTNLHSHQQCTRVPFALHSLQHLLFVDLFMMAILTGVRWYLMVILICISLMISDVEHFFMCLLAICVSSLEKCLFRSFAHFSIGLLAFLLLSCINCLYILEIRPLSVASFESFVFFFSHSVNNPEKQKPSRRHKAPRLQAILQSHSNQDSMVLVPKQTYRPMEQNREPRNKLRHLWSINLQQRRQENKMGKRQSFQQLVLGKLDSHM</sequence>
<keyword evidence="1" id="KW-0812">Transmembrane</keyword>
<reference evidence="2" key="1">
    <citation type="submission" date="2025-05" db="UniProtKB">
        <authorList>
            <consortium name="Ensembl"/>
        </authorList>
    </citation>
    <scope>IDENTIFICATION</scope>
</reference>
<evidence type="ECO:0000256" key="1">
    <source>
        <dbReference type="SAM" id="Phobius"/>
    </source>
</evidence>
<protein>
    <submittedName>
        <fullName evidence="2">Uncharacterized protein</fullName>
    </submittedName>
</protein>
<evidence type="ECO:0000313" key="2">
    <source>
        <dbReference type="Ensembl" id="ENSSSCP00040021614.1"/>
    </source>
</evidence>
<proteinExistence type="predicted"/>
<organism evidence="2 3">
    <name type="scientific">Sus scrofa</name>
    <name type="common">Pig</name>
    <dbReference type="NCBI Taxonomy" id="9823"/>
    <lineage>
        <taxon>Eukaryota</taxon>
        <taxon>Metazoa</taxon>
        <taxon>Chordata</taxon>
        <taxon>Craniata</taxon>
        <taxon>Vertebrata</taxon>
        <taxon>Euteleostomi</taxon>
        <taxon>Mammalia</taxon>
        <taxon>Eutheria</taxon>
        <taxon>Laurasiatheria</taxon>
        <taxon>Artiodactyla</taxon>
        <taxon>Suina</taxon>
        <taxon>Suidae</taxon>
        <taxon>Sus</taxon>
    </lineage>
</organism>
<keyword evidence="1" id="KW-0472">Membrane</keyword>
<name>A0A8D1KAQ3_PIG</name>
<dbReference type="Proteomes" id="UP000694722">
    <property type="component" value="Unplaced"/>
</dbReference>
<feature type="transmembrane region" description="Helical" evidence="1">
    <location>
        <begin position="123"/>
        <end position="145"/>
    </location>
</feature>
<feature type="transmembrane region" description="Helical" evidence="1">
    <location>
        <begin position="85"/>
        <end position="111"/>
    </location>
</feature>
<dbReference type="AlphaFoldDB" id="A0A8D1KAQ3"/>
<evidence type="ECO:0000313" key="3">
    <source>
        <dbReference type="Proteomes" id="UP000694722"/>
    </source>
</evidence>
<keyword evidence="1" id="KW-1133">Transmembrane helix</keyword>
<dbReference type="Proteomes" id="UP000694728">
    <property type="component" value="Unplaced"/>
</dbReference>